<feature type="compositionally biased region" description="Low complexity" evidence="5">
    <location>
        <begin position="596"/>
        <end position="612"/>
    </location>
</feature>
<protein>
    <submittedName>
        <fullName evidence="7">Magnesium transporter NIPA-domain-containing protein</fullName>
    </submittedName>
</protein>
<feature type="transmembrane region" description="Helical" evidence="6">
    <location>
        <begin position="129"/>
        <end position="149"/>
    </location>
</feature>
<comment type="subcellular location">
    <subcellularLocation>
        <location evidence="1">Membrane</location>
        <topology evidence="1">Multi-pass membrane protein</topology>
    </subcellularLocation>
</comment>
<dbReference type="InterPro" id="IPR008521">
    <property type="entry name" value="Mg_trans_NIPA"/>
</dbReference>
<proteinExistence type="predicted"/>
<feature type="compositionally biased region" description="Low complexity" evidence="5">
    <location>
        <begin position="625"/>
        <end position="638"/>
    </location>
</feature>
<evidence type="ECO:0000256" key="1">
    <source>
        <dbReference type="ARBA" id="ARBA00004141"/>
    </source>
</evidence>
<evidence type="ECO:0000256" key="6">
    <source>
        <dbReference type="SAM" id="Phobius"/>
    </source>
</evidence>
<feature type="transmembrane region" description="Helical" evidence="6">
    <location>
        <begin position="294"/>
        <end position="316"/>
    </location>
</feature>
<evidence type="ECO:0000256" key="2">
    <source>
        <dbReference type="ARBA" id="ARBA00022692"/>
    </source>
</evidence>
<feature type="compositionally biased region" description="Low complexity" evidence="5">
    <location>
        <begin position="660"/>
        <end position="676"/>
    </location>
</feature>
<dbReference type="GO" id="GO:0016020">
    <property type="term" value="C:membrane"/>
    <property type="evidence" value="ECO:0007669"/>
    <property type="project" value="UniProtKB-SubCell"/>
</dbReference>
<evidence type="ECO:0000256" key="3">
    <source>
        <dbReference type="ARBA" id="ARBA00022989"/>
    </source>
</evidence>
<dbReference type="InterPro" id="IPR037185">
    <property type="entry name" value="EmrE-like"/>
</dbReference>
<feature type="compositionally biased region" description="Polar residues" evidence="5">
    <location>
        <begin position="557"/>
        <end position="566"/>
    </location>
</feature>
<reference evidence="7" key="1">
    <citation type="submission" date="2020-11" db="EMBL/GenBank/DDBJ databases">
        <authorList>
            <consortium name="DOE Joint Genome Institute"/>
            <person name="Ahrendt S."/>
            <person name="Riley R."/>
            <person name="Andreopoulos W."/>
            <person name="LaButti K."/>
            <person name="Pangilinan J."/>
            <person name="Ruiz-duenas F.J."/>
            <person name="Barrasa J.M."/>
            <person name="Sanchez-Garcia M."/>
            <person name="Camarero S."/>
            <person name="Miyauchi S."/>
            <person name="Serrano A."/>
            <person name="Linde D."/>
            <person name="Babiker R."/>
            <person name="Drula E."/>
            <person name="Ayuso-Fernandez I."/>
            <person name="Pacheco R."/>
            <person name="Padilla G."/>
            <person name="Ferreira P."/>
            <person name="Barriuso J."/>
            <person name="Kellner H."/>
            <person name="Castanera R."/>
            <person name="Alfaro M."/>
            <person name="Ramirez L."/>
            <person name="Pisabarro A.G."/>
            <person name="Kuo A."/>
            <person name="Tritt A."/>
            <person name="Lipzen A."/>
            <person name="He G."/>
            <person name="Yan M."/>
            <person name="Ng V."/>
            <person name="Cullen D."/>
            <person name="Martin F."/>
            <person name="Rosso M.-N."/>
            <person name="Henrissat B."/>
            <person name="Hibbett D."/>
            <person name="Martinez A.T."/>
            <person name="Grigoriev I.V."/>
        </authorList>
    </citation>
    <scope>NUCLEOTIDE SEQUENCE</scope>
    <source>
        <strain evidence="7">AH 44721</strain>
    </source>
</reference>
<keyword evidence="2 6" id="KW-0812">Transmembrane</keyword>
<comment type="caution">
    <text evidence="7">The sequence shown here is derived from an EMBL/GenBank/DDBJ whole genome shotgun (WGS) entry which is preliminary data.</text>
</comment>
<feature type="transmembrane region" description="Helical" evidence="6">
    <location>
        <begin position="235"/>
        <end position="255"/>
    </location>
</feature>
<feature type="compositionally biased region" description="Polar residues" evidence="5">
    <location>
        <begin position="532"/>
        <end position="541"/>
    </location>
</feature>
<keyword evidence="8" id="KW-1185">Reference proteome</keyword>
<feature type="transmembrane region" description="Helical" evidence="6">
    <location>
        <begin position="30"/>
        <end position="52"/>
    </location>
</feature>
<keyword evidence="4 6" id="KW-0472">Membrane</keyword>
<keyword evidence="3 6" id="KW-1133">Transmembrane helix</keyword>
<dbReference type="OrthoDB" id="6428174at2759"/>
<dbReference type="SUPFAM" id="SSF103481">
    <property type="entry name" value="Multidrug resistance efflux transporter EmrE"/>
    <property type="match status" value="1"/>
</dbReference>
<dbReference type="AlphaFoldDB" id="A0A9P5NXH8"/>
<gene>
    <name evidence="7" type="ORF">CPB84DRAFT_1843712</name>
</gene>
<feature type="compositionally biased region" description="Basic and acidic residues" evidence="5">
    <location>
        <begin position="679"/>
        <end position="696"/>
    </location>
</feature>
<sequence>MSSTLSSSITQSVAAASSSAVTKTLTASPNLKIVGIILAIASGLLIGSSFVFKKKGLLRSQAGGELGEGVAYLKSPLWWTGMSMMILGELCNFAAYAFVEAIVVTPLGALSVVICAILSSLFLNEKLSFFGWMGCTLCILGSVIIALNGPQEQTVGEITQFQKLFLAPGFLVWIGVLIAAALTIVFYFAPRYGKKSMLWYIFVCSMIGGISVSVTTGLGAAIVQTAMGDNQFKHWFMYFLFGFVAITLLVEVYYLNVALALFNTAMVTPTYYVIFTFFSMVTTIVLFKGLHTSITGLLTLIIGFLVICVGITILQMSKVDPEKLNKLDRRSTILLQAARAQTESMDEKGVLGYEDPGMDTLRGSFGTVGSIIRARTARRMSQSGGGGNHLRMRPPGAAAPYDHTTSWLSQPGLPSGPADGLKRHQLYDAPVPRDDTSSIRAASIISQQGPSNLAAKKPTIIKFDNQEIVHSYSRPGQPQSPATHEHRQAVHGSMIVHDGYPPLPALPANSSGSRDSAVSEGNLLGIDEENKPNSTSASASNVPLLPPPISSRSPSSEAATDRQQTIVIPPGLRDSVGVHSAPPTMYRGFAKPPPGLSALSGGPAGQLQQQQQTPKRKDSRDIFDTEGLSTTGTRGTLLSFPSVTDSAVSDWDQEELKKLGASSSSNSGASGSVRGSFAGHEKETSKERSKSREKTKTPKKYPKGLGEDDKEESERLWVKGPGSLESEESGVLSSVGSFSPPTPELPSGSIRLVTKSGGTGAGGGGSGKF</sequence>
<feature type="transmembrane region" description="Helical" evidence="6">
    <location>
        <begin position="200"/>
        <end position="223"/>
    </location>
</feature>
<evidence type="ECO:0000313" key="8">
    <source>
        <dbReference type="Proteomes" id="UP000724874"/>
    </source>
</evidence>
<evidence type="ECO:0000256" key="5">
    <source>
        <dbReference type="SAM" id="MobiDB-lite"/>
    </source>
</evidence>
<dbReference type="EMBL" id="JADNYJ010000013">
    <property type="protein sequence ID" value="KAF8907858.1"/>
    <property type="molecule type" value="Genomic_DNA"/>
</dbReference>
<dbReference type="PANTHER" id="PTHR12570:SF92">
    <property type="entry name" value="SPICHTHYIN, ISOFORM B"/>
    <property type="match status" value="1"/>
</dbReference>
<organism evidence="7 8">
    <name type="scientific">Gymnopilus junonius</name>
    <name type="common">Spectacular rustgill mushroom</name>
    <name type="synonym">Gymnopilus spectabilis subsp. junonius</name>
    <dbReference type="NCBI Taxonomy" id="109634"/>
    <lineage>
        <taxon>Eukaryota</taxon>
        <taxon>Fungi</taxon>
        <taxon>Dikarya</taxon>
        <taxon>Basidiomycota</taxon>
        <taxon>Agaricomycotina</taxon>
        <taxon>Agaricomycetes</taxon>
        <taxon>Agaricomycetidae</taxon>
        <taxon>Agaricales</taxon>
        <taxon>Agaricineae</taxon>
        <taxon>Hymenogastraceae</taxon>
        <taxon>Gymnopilus</taxon>
    </lineage>
</organism>
<accession>A0A9P5NXH8</accession>
<dbReference type="Pfam" id="PF05653">
    <property type="entry name" value="Mg_trans_NIPA"/>
    <property type="match status" value="1"/>
</dbReference>
<dbReference type="PANTHER" id="PTHR12570">
    <property type="match status" value="1"/>
</dbReference>
<evidence type="ECO:0000256" key="4">
    <source>
        <dbReference type="ARBA" id="ARBA00023136"/>
    </source>
</evidence>
<feature type="region of interest" description="Disordered" evidence="5">
    <location>
        <begin position="378"/>
        <end position="418"/>
    </location>
</feature>
<dbReference type="Proteomes" id="UP000724874">
    <property type="component" value="Unassembled WGS sequence"/>
</dbReference>
<evidence type="ECO:0000313" key="7">
    <source>
        <dbReference type="EMBL" id="KAF8907858.1"/>
    </source>
</evidence>
<dbReference type="GO" id="GO:0015095">
    <property type="term" value="F:magnesium ion transmembrane transporter activity"/>
    <property type="evidence" value="ECO:0007669"/>
    <property type="project" value="InterPro"/>
</dbReference>
<feature type="region of interest" description="Disordered" evidence="5">
    <location>
        <begin position="495"/>
        <end position="769"/>
    </location>
</feature>
<name>A0A9P5NXH8_GYMJU</name>
<feature type="transmembrane region" description="Helical" evidence="6">
    <location>
        <begin position="170"/>
        <end position="188"/>
    </location>
</feature>
<feature type="transmembrane region" description="Helical" evidence="6">
    <location>
        <begin position="93"/>
        <end position="123"/>
    </location>
</feature>
<feature type="compositionally biased region" description="Gly residues" evidence="5">
    <location>
        <begin position="757"/>
        <end position="769"/>
    </location>
</feature>
<feature type="transmembrane region" description="Helical" evidence="6">
    <location>
        <begin position="270"/>
        <end position="287"/>
    </location>
</feature>